<dbReference type="CDD" id="cd10936">
    <property type="entry name" value="CE4_DAC2"/>
    <property type="match status" value="1"/>
</dbReference>
<dbReference type="Pfam" id="PF04748">
    <property type="entry name" value="Polysacc_deac_2"/>
    <property type="match status" value="1"/>
</dbReference>
<feature type="region of interest" description="Disordered" evidence="1">
    <location>
        <begin position="41"/>
        <end position="83"/>
    </location>
</feature>
<dbReference type="SUPFAM" id="SSF88713">
    <property type="entry name" value="Glycoside hydrolase/deacetylase"/>
    <property type="match status" value="1"/>
</dbReference>
<dbReference type="GO" id="GO:0005975">
    <property type="term" value="P:carbohydrate metabolic process"/>
    <property type="evidence" value="ECO:0007669"/>
    <property type="project" value="InterPro"/>
</dbReference>
<name>E6PE47_9ZZZZ</name>
<proteinExistence type="predicted"/>
<dbReference type="AlphaFoldDB" id="E6PE47"/>
<gene>
    <name evidence="2" type="ORF">CARN1_1835</name>
</gene>
<sequence length="317" mass="34123">MPRRSHRRPRITPVRALVAALALIVGVLFVRSFLFPHPPEHQTPYPRPSATATSSPTPAVVASPTPSKTPVPHRSPVAATTSSPVPAGRARLALIVDDCGQWLHIEEGYISLPIPLTLAVLPELRYSTRIADEAHAAGKGVMLHLPMQPIAALNPGPGKIMVSMNDETIEAQVARDIDAVPYAEGANNHEGSRATSDPRVMAAVMRVFRRRGLFFIDSRTIATTVAQRTARAYGVPNAARDVFLDDRNTLPAVEAQLRLAARIALAHGSAIAIGHPRPATLAAVRALYPELQREGITFVLARTLVSIDGKPSRPSRT</sequence>
<dbReference type="InterPro" id="IPR006837">
    <property type="entry name" value="Divergent_DAC"/>
</dbReference>
<dbReference type="Gene3D" id="3.20.20.370">
    <property type="entry name" value="Glycoside hydrolase/deacetylase"/>
    <property type="match status" value="1"/>
</dbReference>
<dbReference type="EMBL" id="CABL01000002">
    <property type="protein sequence ID" value="CBH74732.1"/>
    <property type="molecule type" value="Genomic_DNA"/>
</dbReference>
<reference evidence="2" key="1">
    <citation type="submission" date="2009-10" db="EMBL/GenBank/DDBJ databases">
        <title>Diversity of trophic interactions inside an arsenic-rich microbial ecosystem.</title>
        <authorList>
            <person name="Bertin P.N."/>
            <person name="Heinrich-Salmeron A."/>
            <person name="Pelletier E."/>
            <person name="Goulhen-Chollet F."/>
            <person name="Arsene-Ploetze F."/>
            <person name="Gallien S."/>
            <person name="Calteau A."/>
            <person name="Vallenet D."/>
            <person name="Casiot C."/>
            <person name="Chane-Woon-Ming B."/>
            <person name="Giloteaux L."/>
            <person name="Barakat M."/>
            <person name="Bonnefoy V."/>
            <person name="Bruneel O."/>
            <person name="Chandler M."/>
            <person name="Cleiss J."/>
            <person name="Duran R."/>
            <person name="Elbaz-Poulichet F."/>
            <person name="Fonknechten N."/>
            <person name="Lauga B."/>
            <person name="Mornico D."/>
            <person name="Ortet P."/>
            <person name="Schaeffer C."/>
            <person name="Siguier P."/>
            <person name="Alexander Thil Smith A."/>
            <person name="Van Dorsselaer A."/>
            <person name="Weissenbach J."/>
            <person name="Medigue C."/>
            <person name="Le Paslier D."/>
        </authorList>
    </citation>
    <scope>NUCLEOTIDE SEQUENCE</scope>
</reference>
<evidence type="ECO:0000313" key="2">
    <source>
        <dbReference type="EMBL" id="CBH74732.1"/>
    </source>
</evidence>
<evidence type="ECO:0000256" key="1">
    <source>
        <dbReference type="SAM" id="MobiDB-lite"/>
    </source>
</evidence>
<protein>
    <recommendedName>
        <fullName evidence="3">Divergent polysaccharide deacetylase</fullName>
    </recommendedName>
</protein>
<organism evidence="2">
    <name type="scientific">mine drainage metagenome</name>
    <dbReference type="NCBI Taxonomy" id="410659"/>
    <lineage>
        <taxon>unclassified sequences</taxon>
        <taxon>metagenomes</taxon>
        <taxon>ecological metagenomes</taxon>
    </lineage>
</organism>
<accession>E6PE47</accession>
<feature type="compositionally biased region" description="Low complexity" evidence="1">
    <location>
        <begin position="48"/>
        <end position="66"/>
    </location>
</feature>
<dbReference type="PANTHER" id="PTHR30105:SF2">
    <property type="entry name" value="DIVERGENT POLYSACCHARIDE DEACETYLASE SUPERFAMILY"/>
    <property type="match status" value="1"/>
</dbReference>
<dbReference type="PANTHER" id="PTHR30105">
    <property type="entry name" value="UNCHARACTERIZED YIBQ-RELATED"/>
    <property type="match status" value="1"/>
</dbReference>
<comment type="caution">
    <text evidence="2">The sequence shown here is derived from an EMBL/GenBank/DDBJ whole genome shotgun (WGS) entry which is preliminary data.</text>
</comment>
<evidence type="ECO:0008006" key="3">
    <source>
        <dbReference type="Google" id="ProtNLM"/>
    </source>
</evidence>
<dbReference type="InterPro" id="IPR011330">
    <property type="entry name" value="Glyco_hydro/deAcase_b/a-brl"/>
</dbReference>